<proteinExistence type="inferred from homology"/>
<evidence type="ECO:0000256" key="4">
    <source>
        <dbReference type="ARBA" id="ARBA00022989"/>
    </source>
</evidence>
<evidence type="ECO:0000256" key="3">
    <source>
        <dbReference type="ARBA" id="ARBA00022692"/>
    </source>
</evidence>
<dbReference type="PANTHER" id="PTHR23128">
    <property type="entry name" value="SERPENTINE RECEPTOR, CLASS E (EPSILON)-RELATED"/>
    <property type="match status" value="1"/>
</dbReference>
<dbReference type="GO" id="GO:0016020">
    <property type="term" value="C:membrane"/>
    <property type="evidence" value="ECO:0007669"/>
    <property type="project" value="UniProtKB-SubCell"/>
</dbReference>
<feature type="transmembrane region" description="Helical" evidence="6">
    <location>
        <begin position="31"/>
        <end position="51"/>
    </location>
</feature>
<comment type="similarity">
    <text evidence="2">Belongs to the nematode receptor-like protein sre family.</text>
</comment>
<feature type="transmembrane region" description="Helical" evidence="6">
    <location>
        <begin position="133"/>
        <end position="157"/>
    </location>
</feature>
<accession>E3M140</accession>
<organism evidence="8">
    <name type="scientific">Caenorhabditis remanei</name>
    <name type="common">Caenorhabditis vulgaris</name>
    <dbReference type="NCBI Taxonomy" id="31234"/>
    <lineage>
        <taxon>Eukaryota</taxon>
        <taxon>Metazoa</taxon>
        <taxon>Ecdysozoa</taxon>
        <taxon>Nematoda</taxon>
        <taxon>Chromadorea</taxon>
        <taxon>Rhabditida</taxon>
        <taxon>Rhabditina</taxon>
        <taxon>Rhabditomorpha</taxon>
        <taxon>Rhabditoidea</taxon>
        <taxon>Rhabditidae</taxon>
        <taxon>Peloderinae</taxon>
        <taxon>Caenorhabditis</taxon>
    </lineage>
</organism>
<keyword evidence="4 6" id="KW-1133">Transmembrane helix</keyword>
<keyword evidence="3 6" id="KW-0812">Transmembrane</keyword>
<evidence type="ECO:0000256" key="6">
    <source>
        <dbReference type="SAM" id="Phobius"/>
    </source>
</evidence>
<feature type="transmembrane region" description="Helical" evidence="6">
    <location>
        <begin position="256"/>
        <end position="276"/>
    </location>
</feature>
<evidence type="ECO:0000256" key="5">
    <source>
        <dbReference type="ARBA" id="ARBA00023136"/>
    </source>
</evidence>
<gene>
    <name evidence="7" type="ORF">CRE_06453</name>
</gene>
<protein>
    <submittedName>
        <fullName evidence="7">Uncharacterized protein</fullName>
    </submittedName>
</protein>
<keyword evidence="5 6" id="KW-0472">Membrane</keyword>
<dbReference type="Pfam" id="PF03125">
    <property type="entry name" value="Sre"/>
    <property type="match status" value="1"/>
</dbReference>
<evidence type="ECO:0000313" key="7">
    <source>
        <dbReference type="EMBL" id="EFO88926.1"/>
    </source>
</evidence>
<comment type="subcellular location">
    <subcellularLocation>
        <location evidence="1">Membrane</location>
        <topology evidence="1">Multi-pass membrane protein</topology>
    </subcellularLocation>
</comment>
<dbReference type="OMA" id="GEHVAMW"/>
<sequence length="293" mass="34175">MIIKIVNPSSDPYYICLPVYFYKDPDEISKLVISIELLLYTFCFYIVTMKLRIYLKIRRFHRNFLILSAPIFGLWYEAIIAKLITMAYQLKLFSTGYDIGEHVAMWTRNPKKMLTLESLDGLEMLLIAGFMEWHYLFSVIFGGLSVCIERVIASMLIKNYEKNTKLCIPIFLTVITQLLTIFFTLHVFYDRLNIIAANIIWIVSCILASTMHFMIKKTNKDWQRKMKNPMRKDIFTVSQQFQVKENLRAVALSQKLLYSLFGVIAVGGLGIVVLILELVPPFFCHFLENIVFL</sequence>
<name>E3M140_CAERE</name>
<dbReference type="Proteomes" id="UP000008281">
    <property type="component" value="Unassembled WGS sequence"/>
</dbReference>
<dbReference type="InParanoid" id="E3M140"/>
<feature type="transmembrane region" description="Helical" evidence="6">
    <location>
        <begin position="195"/>
        <end position="215"/>
    </location>
</feature>
<feature type="transmembrane region" description="Helical" evidence="6">
    <location>
        <begin position="63"/>
        <end position="84"/>
    </location>
</feature>
<keyword evidence="8" id="KW-1185">Reference proteome</keyword>
<evidence type="ECO:0000256" key="1">
    <source>
        <dbReference type="ARBA" id="ARBA00004141"/>
    </source>
</evidence>
<dbReference type="OrthoDB" id="5829415at2759"/>
<dbReference type="InterPro" id="IPR004151">
    <property type="entry name" value="7TM_GPCR_serpentine_rcpt_Sre"/>
</dbReference>
<dbReference type="PANTHER" id="PTHR23128:SF135">
    <property type="entry name" value="SERPENTINE RECEPTOR, CLASS E (EPSILON)-RELATED"/>
    <property type="match status" value="1"/>
</dbReference>
<dbReference type="HOGENOM" id="CLU_063305_1_0_1"/>
<dbReference type="eggNOG" id="ENOG502TGB8">
    <property type="taxonomic scope" value="Eukaryota"/>
</dbReference>
<dbReference type="EMBL" id="DS268421">
    <property type="protein sequence ID" value="EFO88926.1"/>
    <property type="molecule type" value="Genomic_DNA"/>
</dbReference>
<feature type="transmembrane region" description="Helical" evidence="6">
    <location>
        <begin position="166"/>
        <end position="189"/>
    </location>
</feature>
<dbReference type="GO" id="GO:0007606">
    <property type="term" value="P:sensory perception of chemical stimulus"/>
    <property type="evidence" value="ECO:0007669"/>
    <property type="project" value="InterPro"/>
</dbReference>
<evidence type="ECO:0000256" key="2">
    <source>
        <dbReference type="ARBA" id="ARBA00006803"/>
    </source>
</evidence>
<dbReference type="AlphaFoldDB" id="E3M140"/>
<evidence type="ECO:0000313" key="8">
    <source>
        <dbReference type="Proteomes" id="UP000008281"/>
    </source>
</evidence>
<reference evidence="7" key="1">
    <citation type="submission" date="2007-07" db="EMBL/GenBank/DDBJ databases">
        <title>PCAP assembly of the Caenorhabditis remanei genome.</title>
        <authorList>
            <consortium name="The Caenorhabditis remanei Sequencing Consortium"/>
            <person name="Wilson R.K."/>
        </authorList>
    </citation>
    <scope>NUCLEOTIDE SEQUENCE [LARGE SCALE GENOMIC DNA]</scope>
    <source>
        <strain evidence="7">PB4641</strain>
    </source>
</reference>